<comment type="caution">
    <text evidence="1">The sequence shown here is derived from an EMBL/GenBank/DDBJ whole genome shotgun (WGS) entry which is preliminary data.</text>
</comment>
<dbReference type="Proteomes" id="UP000265703">
    <property type="component" value="Unassembled WGS sequence"/>
</dbReference>
<dbReference type="AlphaFoldDB" id="A0A397SBD9"/>
<dbReference type="EMBL" id="QKYT01001056">
    <property type="protein sequence ID" value="RIA80061.1"/>
    <property type="molecule type" value="Genomic_DNA"/>
</dbReference>
<proteinExistence type="predicted"/>
<dbReference type="STRING" id="658196.A0A397SBD9"/>
<evidence type="ECO:0000313" key="1">
    <source>
        <dbReference type="EMBL" id="RIA80061.1"/>
    </source>
</evidence>
<organism evidence="1 2">
    <name type="scientific">Glomus cerebriforme</name>
    <dbReference type="NCBI Taxonomy" id="658196"/>
    <lineage>
        <taxon>Eukaryota</taxon>
        <taxon>Fungi</taxon>
        <taxon>Fungi incertae sedis</taxon>
        <taxon>Mucoromycota</taxon>
        <taxon>Glomeromycotina</taxon>
        <taxon>Glomeromycetes</taxon>
        <taxon>Glomerales</taxon>
        <taxon>Glomeraceae</taxon>
        <taxon>Glomus</taxon>
    </lineage>
</organism>
<keyword evidence="2" id="KW-1185">Reference proteome</keyword>
<sequence>MDIIKRISKDKQACELIDRIRSNDSRPSDYFSLKILLEDYINSLSNKTLSTTLEVLSDPLIYAPHDEKLTIMLELHLRTLFATINAFSQYESCLSRNLCENLFLNWILCNAIHDLSNNNETLESVGQTKRITIISVTKANATEDKTLQPI</sequence>
<gene>
    <name evidence="1" type="ORF">C1645_839360</name>
</gene>
<reference evidence="1 2" key="1">
    <citation type="submission" date="2018-06" db="EMBL/GenBank/DDBJ databases">
        <title>Comparative genomics reveals the genomic features of Rhizophagus irregularis, R. cerebriforme, R. diaphanum and Gigaspora rosea, and their symbiotic lifestyle signature.</title>
        <authorList>
            <person name="Morin E."/>
            <person name="San Clemente H."/>
            <person name="Chen E.C.H."/>
            <person name="De La Providencia I."/>
            <person name="Hainaut M."/>
            <person name="Kuo A."/>
            <person name="Kohler A."/>
            <person name="Murat C."/>
            <person name="Tang N."/>
            <person name="Roy S."/>
            <person name="Loubradou J."/>
            <person name="Henrissat B."/>
            <person name="Grigoriev I.V."/>
            <person name="Corradi N."/>
            <person name="Roux C."/>
            <person name="Martin F.M."/>
        </authorList>
    </citation>
    <scope>NUCLEOTIDE SEQUENCE [LARGE SCALE GENOMIC DNA]</scope>
    <source>
        <strain evidence="1 2">DAOM 227022</strain>
    </source>
</reference>
<protein>
    <submittedName>
        <fullName evidence="1">Uncharacterized protein</fullName>
    </submittedName>
</protein>
<accession>A0A397SBD9</accession>
<name>A0A397SBD9_9GLOM</name>
<evidence type="ECO:0000313" key="2">
    <source>
        <dbReference type="Proteomes" id="UP000265703"/>
    </source>
</evidence>